<keyword evidence="5" id="KW-1185">Reference proteome</keyword>
<keyword evidence="2" id="KW-1133">Transmembrane helix</keyword>
<organism evidence="4 5">
    <name type="scientific">Shewanella intestini</name>
    <dbReference type="NCBI Taxonomy" id="2017544"/>
    <lineage>
        <taxon>Bacteria</taxon>
        <taxon>Pseudomonadati</taxon>
        <taxon>Pseudomonadota</taxon>
        <taxon>Gammaproteobacteria</taxon>
        <taxon>Alteromonadales</taxon>
        <taxon>Shewanellaceae</taxon>
        <taxon>Shewanella</taxon>
    </lineage>
</organism>
<evidence type="ECO:0000256" key="1">
    <source>
        <dbReference type="SAM" id="MobiDB-lite"/>
    </source>
</evidence>
<feature type="compositionally biased region" description="Polar residues" evidence="1">
    <location>
        <begin position="1348"/>
        <end position="1357"/>
    </location>
</feature>
<evidence type="ECO:0000256" key="2">
    <source>
        <dbReference type="SAM" id="Phobius"/>
    </source>
</evidence>
<gene>
    <name evidence="4" type="ORF">G3R48_12355</name>
</gene>
<feature type="compositionally biased region" description="Polar residues" evidence="1">
    <location>
        <begin position="912"/>
        <end position="929"/>
    </location>
</feature>
<evidence type="ECO:0000259" key="3">
    <source>
        <dbReference type="Pfam" id="PF13116"/>
    </source>
</evidence>
<name>A0ABS5I425_9GAMM</name>
<dbReference type="InterPro" id="IPR025263">
    <property type="entry name" value="YhdP_central"/>
</dbReference>
<comment type="caution">
    <text evidence="4">The sequence shown here is derived from an EMBL/GenBank/DDBJ whole genome shotgun (WGS) entry which is preliminary data.</text>
</comment>
<dbReference type="Pfam" id="PF13116">
    <property type="entry name" value="YhdP"/>
    <property type="match status" value="1"/>
</dbReference>
<dbReference type="NCBIfam" id="TIGR02099">
    <property type="entry name" value="YhdP family protein"/>
    <property type="match status" value="1"/>
</dbReference>
<feature type="compositionally biased region" description="Polar residues" evidence="1">
    <location>
        <begin position="937"/>
        <end position="953"/>
    </location>
</feature>
<protein>
    <submittedName>
        <fullName evidence="4">TIGR02099 family protein</fullName>
    </submittedName>
</protein>
<feature type="region of interest" description="Disordered" evidence="1">
    <location>
        <begin position="912"/>
        <end position="954"/>
    </location>
</feature>
<dbReference type="PANTHER" id="PTHR38690">
    <property type="entry name" value="PROTEASE-RELATED"/>
    <property type="match status" value="1"/>
</dbReference>
<feature type="region of interest" description="Disordered" evidence="1">
    <location>
        <begin position="1326"/>
        <end position="1364"/>
    </location>
</feature>
<evidence type="ECO:0000313" key="5">
    <source>
        <dbReference type="Proteomes" id="UP000811844"/>
    </source>
</evidence>
<feature type="transmembrane region" description="Helical" evidence="2">
    <location>
        <begin position="12"/>
        <end position="35"/>
    </location>
</feature>
<dbReference type="EMBL" id="JAAIKR010000012">
    <property type="protein sequence ID" value="MBR9728769.1"/>
    <property type="molecule type" value="Genomic_DNA"/>
</dbReference>
<keyword evidence="2" id="KW-0812">Transmembrane</keyword>
<keyword evidence="2" id="KW-0472">Membrane</keyword>
<dbReference type="RefSeq" id="WP_153665049.1">
    <property type="nucleotide sequence ID" value="NZ_JAAIKR010000012.1"/>
</dbReference>
<sequence>MATSQLGKVNRICWQLVAGALVLFALMVSLIRGLLPQLADVRHEIVDYLQQQYQLEVQVGELSAKWQAFGPALTVHQLVIPQQNAMPLTIVAENVQIKLDFWESLISLSPQIDTVVFDGLTLSLDIDHVSKLKTNSAASHDVDWLYALFLEQLKHFSITNAKLQLLSQHHQFRPIFIKDLQWLNSAGRHQGQGIVHVEENASDKEQLSIRVDLLGNGYRPNTIAGELYVAAKSLDLGEWASRQDDPQFDFKHIEFEGVINLEAWVAFSKRSVQDALLTFEPSWLKWGSKDKPHRLDIKSGQLTWQPNEQGWLLDSHQLNFVTNGEPWQPLSMAVKYQQGDMFASISPVSLKHFTPLLPLIPGIWQQEVETWHYVNPQGSVGPIKLYKPDGQPLRADVHLNHIRWNAYKAIPGIKGIDLDLNWANQRLSFNLPAQNYSLDFANNFRQNLAFKGAPLNGYFDTQSLELVAPHIGLSNQDIAIDANLALALAHDANMSLAANLAIKDVSQAQKYFPRQSMSENLVNYLKSGLVAGDIPNAKVLWNGQFNQFPFDDNSGVFQAQFTLNDATFSFQPNWPAVTDLTLNALFNNAAMHLDVESGLLGKVPADGAQVAIERFQPHSVLTVKADLRSDAKDAIDVINRSPLRTSVGHTLDVVQIHDTIATQLDLTIPLFKGQAPLSKGTVSFDNNKVFISKPGLNLESVQGKVSFVNDRVQGQGISAQLFDQPLQFDFNTQKQNKNTALNINLNGSWDLQNLPANFTNPLTDFYHGTMDWNSDLLMVFDPDGYTLRAHASSNLVGTEFTLPGSFAKSAIEPRLIEAELVGDNVRTSLSVKLANQAEFWGEFAPDSGEKLAHYDLMLGRRFKLGDQLLKQDGHLQIDLPDAQLTQWLPVINGFTKGQALTLADAATDKVNQVDNTSSAQPADSSNTETAAPASLSEVASQPLTETTSETPSIQRGFFPPLKAIDADIGQLHVMGQTFEHLSLAAKPLTHVWRFDVDSDQFAGNIDFYPQWREQGLKIVAKKLYLSPEMRSESAAEFTAGEILDSVPTLAVNVDDFQFYGIKFGKLVLQGNPNDQGYRFQTISLNQPAVNLTANGQWQRNDGKDFTRFDVKMNATKFDDLSKMLGINLGIKDAPLNLVGSVSWPQVPYRFSLAELNGKVKFDIGKGHLSEVSDKGARILSLFSLDSILRKLSLDFSDVFGQGLYFNRFNGQLDIDNGVVKTTNTEMDAIAGNMKVRGYTDLTTRSLNYDIRFVPQLASSVPTVVLLSTSAWTLGIGAFALTKVLEPVIEVISEIRFRLTGSMDAPKLEELERKSKEIEIPKEVLRDTQHESQQGAPQESQQQPATPVSPASPQTNDIAPQKQDDNVDTVTSAAGIEHDLTNVLAANDDVATVSLSGHYQIRGDRLSGQPIAELCPPVTQGVPHAMEFTAVSKQLRHPSKLALYRDAA</sequence>
<feature type="domain" description="YhdP central" evidence="3">
    <location>
        <begin position="8"/>
        <end position="1306"/>
    </location>
</feature>
<evidence type="ECO:0000313" key="4">
    <source>
        <dbReference type="EMBL" id="MBR9728769.1"/>
    </source>
</evidence>
<reference evidence="4 5" key="1">
    <citation type="submission" date="2020-02" db="EMBL/GenBank/DDBJ databases">
        <title>Shewanella WXL01 sp. nov., a marine bacterium isolated from green algae in Luhuitou Fringing Reef (Northern South China Sea).</title>
        <authorList>
            <person name="Wang X."/>
        </authorList>
    </citation>
    <scope>NUCLEOTIDE SEQUENCE [LARGE SCALE GENOMIC DNA]</scope>
    <source>
        <strain evidence="4 5">MCCC 1A01895</strain>
    </source>
</reference>
<dbReference type="InterPro" id="IPR011836">
    <property type="entry name" value="YhdP"/>
</dbReference>
<dbReference type="Proteomes" id="UP000811844">
    <property type="component" value="Unassembled WGS sequence"/>
</dbReference>
<proteinExistence type="predicted"/>
<feature type="compositionally biased region" description="Low complexity" evidence="1">
    <location>
        <begin position="1330"/>
        <end position="1344"/>
    </location>
</feature>
<dbReference type="PANTHER" id="PTHR38690:SF1">
    <property type="entry name" value="PROTEASE"/>
    <property type="match status" value="1"/>
</dbReference>
<accession>A0ABS5I425</accession>